<protein>
    <submittedName>
        <fullName evidence="1">Uncharacterized protein</fullName>
    </submittedName>
</protein>
<organism evidence="1 2">
    <name type="scientific">Labilithrix luteola</name>
    <dbReference type="NCBI Taxonomy" id="1391654"/>
    <lineage>
        <taxon>Bacteria</taxon>
        <taxon>Pseudomonadati</taxon>
        <taxon>Myxococcota</taxon>
        <taxon>Polyangia</taxon>
        <taxon>Polyangiales</taxon>
        <taxon>Labilitrichaceae</taxon>
        <taxon>Labilithrix</taxon>
    </lineage>
</organism>
<dbReference type="EMBL" id="CP012333">
    <property type="protein sequence ID" value="AKU95975.1"/>
    <property type="molecule type" value="Genomic_DNA"/>
</dbReference>
<dbReference type="AlphaFoldDB" id="A0A0K1PR08"/>
<reference evidence="1 2" key="1">
    <citation type="submission" date="2015-08" db="EMBL/GenBank/DDBJ databases">
        <authorList>
            <person name="Babu N.S."/>
            <person name="Beckwith C.J."/>
            <person name="Beseler K.G."/>
            <person name="Brison A."/>
            <person name="Carone J.V."/>
            <person name="Caskin T.P."/>
            <person name="Diamond M."/>
            <person name="Durham M.E."/>
            <person name="Foxe J.M."/>
            <person name="Go M."/>
            <person name="Henderson B.A."/>
            <person name="Jones I.B."/>
            <person name="McGettigan J.A."/>
            <person name="Micheletti S.J."/>
            <person name="Nasrallah M.E."/>
            <person name="Ortiz D."/>
            <person name="Piller C.R."/>
            <person name="Privatt S.R."/>
            <person name="Schneider S.L."/>
            <person name="Sharp S."/>
            <person name="Smith T.C."/>
            <person name="Stanton J.D."/>
            <person name="Ullery H.E."/>
            <person name="Wilson R.J."/>
            <person name="Serrano M.G."/>
            <person name="Buck G."/>
            <person name="Lee V."/>
            <person name="Wang Y."/>
            <person name="Carvalho R."/>
            <person name="Voegtly L."/>
            <person name="Shi R."/>
            <person name="Duckworth R."/>
            <person name="Johnson A."/>
            <person name="Loviza R."/>
            <person name="Walstead R."/>
            <person name="Shah Z."/>
            <person name="Kiflezghi M."/>
            <person name="Wade K."/>
            <person name="Ball S.L."/>
            <person name="Bradley K.W."/>
            <person name="Asai D.J."/>
            <person name="Bowman C.A."/>
            <person name="Russell D.A."/>
            <person name="Pope W.H."/>
            <person name="Jacobs-Sera D."/>
            <person name="Hendrix R.W."/>
            <person name="Hatfull G.F."/>
        </authorList>
    </citation>
    <scope>NUCLEOTIDE SEQUENCE [LARGE SCALE GENOMIC DNA]</scope>
    <source>
        <strain evidence="1 2">DSM 27648</strain>
    </source>
</reference>
<dbReference type="Proteomes" id="UP000064967">
    <property type="component" value="Chromosome"/>
</dbReference>
<keyword evidence="2" id="KW-1185">Reference proteome</keyword>
<accession>A0A0K1PR08</accession>
<sequence length="74" mass="8273">MSAEDRAARAAARRHLATVRKTRLHRVEDDLDPIDGEGAITLLTALSRESWSATGAPLPTYARHEIPVRFVPRR</sequence>
<proteinExistence type="predicted"/>
<dbReference type="KEGG" id="llu:AKJ09_02639"/>
<evidence type="ECO:0000313" key="1">
    <source>
        <dbReference type="EMBL" id="AKU95975.1"/>
    </source>
</evidence>
<evidence type="ECO:0000313" key="2">
    <source>
        <dbReference type="Proteomes" id="UP000064967"/>
    </source>
</evidence>
<gene>
    <name evidence="1" type="ORF">AKJ09_02639</name>
</gene>
<name>A0A0K1PR08_9BACT</name>